<name>A0A517YJJ7_9BACT</name>
<sequence>MLAVFGIGFFELLILGAIASMMLLGTAAVLIVLLGNKRRQ</sequence>
<protein>
    <submittedName>
        <fullName evidence="2">Uncharacterized protein</fullName>
    </submittedName>
</protein>
<feature type="transmembrane region" description="Helical" evidence="1">
    <location>
        <begin position="12"/>
        <end position="34"/>
    </location>
</feature>
<evidence type="ECO:0000313" key="2">
    <source>
        <dbReference type="EMBL" id="QDU30385.1"/>
    </source>
</evidence>
<dbReference type="RefSeq" id="WP_261343581.1">
    <property type="nucleotide sequence ID" value="NZ_CP036274.1"/>
</dbReference>
<keyword evidence="3" id="KW-1185">Reference proteome</keyword>
<dbReference type="AlphaFoldDB" id="A0A517YJJ7"/>
<evidence type="ECO:0000313" key="3">
    <source>
        <dbReference type="Proteomes" id="UP000315017"/>
    </source>
</evidence>
<proteinExistence type="predicted"/>
<dbReference type="KEGG" id="aagg:ETAA8_55130"/>
<organism evidence="2 3">
    <name type="scientific">Anatilimnocola aggregata</name>
    <dbReference type="NCBI Taxonomy" id="2528021"/>
    <lineage>
        <taxon>Bacteria</taxon>
        <taxon>Pseudomonadati</taxon>
        <taxon>Planctomycetota</taxon>
        <taxon>Planctomycetia</taxon>
        <taxon>Pirellulales</taxon>
        <taxon>Pirellulaceae</taxon>
        <taxon>Anatilimnocola</taxon>
    </lineage>
</organism>
<keyword evidence="1" id="KW-0812">Transmembrane</keyword>
<reference evidence="2 3" key="1">
    <citation type="submission" date="2019-02" db="EMBL/GenBank/DDBJ databases">
        <title>Deep-cultivation of Planctomycetes and their phenomic and genomic characterization uncovers novel biology.</title>
        <authorList>
            <person name="Wiegand S."/>
            <person name="Jogler M."/>
            <person name="Boedeker C."/>
            <person name="Pinto D."/>
            <person name="Vollmers J."/>
            <person name="Rivas-Marin E."/>
            <person name="Kohn T."/>
            <person name="Peeters S.H."/>
            <person name="Heuer A."/>
            <person name="Rast P."/>
            <person name="Oberbeckmann S."/>
            <person name="Bunk B."/>
            <person name="Jeske O."/>
            <person name="Meyerdierks A."/>
            <person name="Storesund J.E."/>
            <person name="Kallscheuer N."/>
            <person name="Luecker S."/>
            <person name="Lage O.M."/>
            <person name="Pohl T."/>
            <person name="Merkel B.J."/>
            <person name="Hornburger P."/>
            <person name="Mueller R.-W."/>
            <person name="Bruemmer F."/>
            <person name="Labrenz M."/>
            <person name="Spormann A.M."/>
            <person name="Op den Camp H."/>
            <person name="Overmann J."/>
            <person name="Amann R."/>
            <person name="Jetten M.S.M."/>
            <person name="Mascher T."/>
            <person name="Medema M.H."/>
            <person name="Devos D.P."/>
            <person name="Kaster A.-K."/>
            <person name="Ovreas L."/>
            <person name="Rohde M."/>
            <person name="Galperin M.Y."/>
            <person name="Jogler C."/>
        </authorList>
    </citation>
    <scope>NUCLEOTIDE SEQUENCE [LARGE SCALE GENOMIC DNA]</scope>
    <source>
        <strain evidence="2 3">ETA_A8</strain>
    </source>
</reference>
<evidence type="ECO:0000256" key="1">
    <source>
        <dbReference type="SAM" id="Phobius"/>
    </source>
</evidence>
<dbReference type="Proteomes" id="UP000315017">
    <property type="component" value="Chromosome"/>
</dbReference>
<gene>
    <name evidence="2" type="ORF">ETAA8_55130</name>
</gene>
<accession>A0A517YJJ7</accession>
<dbReference type="EMBL" id="CP036274">
    <property type="protein sequence ID" value="QDU30385.1"/>
    <property type="molecule type" value="Genomic_DNA"/>
</dbReference>
<keyword evidence="1" id="KW-1133">Transmembrane helix</keyword>
<keyword evidence="1" id="KW-0472">Membrane</keyword>